<feature type="chain" id="PRO_5003611688" evidence="1">
    <location>
        <begin position="25"/>
        <end position="210"/>
    </location>
</feature>
<evidence type="ECO:0000313" key="3">
    <source>
        <dbReference type="Proteomes" id="UP000005090"/>
    </source>
</evidence>
<dbReference type="eggNOG" id="COG2854">
    <property type="taxonomic scope" value="Bacteria"/>
</dbReference>
<reference evidence="2 3" key="1">
    <citation type="journal article" date="2013" name="Genome Announc.">
        <title>Genome Sequence of the Obligate Gammaproteobacterial Methanotroph Methylomicrobium album Strain BG8.</title>
        <authorList>
            <person name="Kits K.D."/>
            <person name="Kalyuzhnaya M.G."/>
            <person name="Klotz M.G."/>
            <person name="Jetten M.S."/>
            <person name="Op den Camp H.J."/>
            <person name="Vuilleumier S."/>
            <person name="Bringel F."/>
            <person name="Dispirito A.A."/>
            <person name="Murrell J.C."/>
            <person name="Bruce D."/>
            <person name="Cheng J.F."/>
            <person name="Copeland A."/>
            <person name="Goodwin L."/>
            <person name="Hauser L."/>
            <person name="Lajus A."/>
            <person name="Land M.L."/>
            <person name="Lapidus A."/>
            <person name="Lucas S."/>
            <person name="Medigue C."/>
            <person name="Pitluck S."/>
            <person name="Woyke T."/>
            <person name="Zeytun A."/>
            <person name="Stein L.Y."/>
        </authorList>
    </citation>
    <scope>NUCLEOTIDE SEQUENCE [LARGE SCALE GENOMIC DNA]</scope>
    <source>
        <strain evidence="2 3">BG8</strain>
    </source>
</reference>
<sequence length="210" mass="23672">MQNLIKKYALFALVMLGLIPMTNAAAGGLQEPQQVIQNVSEQLRQRFQDKAFTRDFAQVTRFVDGVIYPHADFDVIAPLVLGKHWKTASLAERERFKNEFRTLLIRSYSRAFVEYANWTLHFQPIDAGDGKKVVVKTEVLQPGQKPVQVNYRMFQGKGGWKVYDIIIEGVSLVTNYRSSFSEDIQKKGSLSALNDSLAKRNAEALSGKGS</sequence>
<dbReference type="Pfam" id="PF05494">
    <property type="entry name" value="MlaC"/>
    <property type="match status" value="1"/>
</dbReference>
<proteinExistence type="predicted"/>
<protein>
    <submittedName>
        <fullName evidence="2">ABC-type transport system involved in resistance to organic solvents, auxiliary component</fullName>
    </submittedName>
</protein>
<dbReference type="Gene3D" id="3.10.450.710">
    <property type="entry name" value="Tgt2/MlaC"/>
    <property type="match status" value="1"/>
</dbReference>
<dbReference type="PANTHER" id="PTHR36573">
    <property type="entry name" value="INTERMEMBRANE PHOSPHOLIPID TRANSPORT SYSTEM BINDING PROTEIN MLAC"/>
    <property type="match status" value="1"/>
</dbReference>
<dbReference type="EMBL" id="CM001475">
    <property type="protein sequence ID" value="EIC27919.1"/>
    <property type="molecule type" value="Genomic_DNA"/>
</dbReference>
<evidence type="ECO:0000313" key="2">
    <source>
        <dbReference type="EMBL" id="EIC27919.1"/>
    </source>
</evidence>
<dbReference type="PANTHER" id="PTHR36573:SF1">
    <property type="entry name" value="INTERMEMBRANE PHOSPHOLIPID TRANSPORT SYSTEM BINDING PROTEIN MLAC"/>
    <property type="match status" value="1"/>
</dbReference>
<organism evidence="2 3">
    <name type="scientific">Methylomicrobium album BG8</name>
    <dbReference type="NCBI Taxonomy" id="686340"/>
    <lineage>
        <taxon>Bacteria</taxon>
        <taxon>Pseudomonadati</taxon>
        <taxon>Pseudomonadota</taxon>
        <taxon>Gammaproteobacteria</taxon>
        <taxon>Methylococcales</taxon>
        <taxon>Methylococcaceae</taxon>
        <taxon>Methylomicrobium</taxon>
    </lineage>
</organism>
<dbReference type="AlphaFoldDB" id="H8GJW0"/>
<dbReference type="HOGENOM" id="CLU_094502_3_1_6"/>
<feature type="signal peptide" evidence="1">
    <location>
        <begin position="1"/>
        <end position="24"/>
    </location>
</feature>
<name>H8GJW0_METAL</name>
<dbReference type="RefSeq" id="WP_005368437.1">
    <property type="nucleotide sequence ID" value="NZ_CM001475.1"/>
</dbReference>
<keyword evidence="3" id="KW-1185">Reference proteome</keyword>
<dbReference type="InterPro" id="IPR008869">
    <property type="entry name" value="MlaC/ttg2D"/>
</dbReference>
<dbReference type="InterPro" id="IPR042245">
    <property type="entry name" value="Tgt2/MlaC_sf"/>
</dbReference>
<gene>
    <name evidence="2" type="ORF">Metal_0049</name>
</gene>
<dbReference type="PIRSF" id="PIRSF004649">
    <property type="entry name" value="MlaC"/>
    <property type="match status" value="1"/>
</dbReference>
<dbReference type="STRING" id="686340.Metal_0049"/>
<accession>H8GJW0</accession>
<keyword evidence="1" id="KW-0732">Signal</keyword>
<evidence type="ECO:0000256" key="1">
    <source>
        <dbReference type="SAM" id="SignalP"/>
    </source>
</evidence>
<dbReference type="Proteomes" id="UP000005090">
    <property type="component" value="Chromosome"/>
</dbReference>